<keyword evidence="4" id="KW-1185">Reference proteome</keyword>
<protein>
    <submittedName>
        <fullName evidence="3">Uncharacterized protein</fullName>
    </submittedName>
</protein>
<accession>A0A194WVL2</accession>
<dbReference type="AlphaFoldDB" id="A0A194WVL2"/>
<sequence length="156" mass="18537">MSNPKKRKPTASSGIGFRGRSDPEYPLDYMEGDENHSSAFLGLQDMQQEMYNDIRKSFIGEEEKKFYKRWTKKEKEEMRHEAKLDLEEENRRILEELKVKLEADVGAKYAEELQKMKDLLEREEERSERLEGELRKLREECRKHTAARTSSTLEGF</sequence>
<reference evidence="3 4" key="1">
    <citation type="submission" date="2015-10" db="EMBL/GenBank/DDBJ databases">
        <title>Full genome of DAOMC 229536 Phialocephala scopiformis, a fungal endophyte of spruce producing the potent anti-insectan compound rugulosin.</title>
        <authorList>
            <consortium name="DOE Joint Genome Institute"/>
            <person name="Walker A.K."/>
            <person name="Frasz S.L."/>
            <person name="Seifert K.A."/>
            <person name="Miller J.D."/>
            <person name="Mondo S.J."/>
            <person name="Labutti K."/>
            <person name="Lipzen A."/>
            <person name="Dockter R."/>
            <person name="Kennedy M."/>
            <person name="Grigoriev I.V."/>
            <person name="Spatafora J.W."/>
        </authorList>
    </citation>
    <scope>NUCLEOTIDE SEQUENCE [LARGE SCALE GENOMIC DNA]</scope>
    <source>
        <strain evidence="3 4">CBS 120377</strain>
    </source>
</reference>
<feature type="coiled-coil region" evidence="1">
    <location>
        <begin position="72"/>
        <end position="147"/>
    </location>
</feature>
<organism evidence="3 4">
    <name type="scientific">Mollisia scopiformis</name>
    <name type="common">Conifer needle endophyte fungus</name>
    <name type="synonym">Phialocephala scopiformis</name>
    <dbReference type="NCBI Taxonomy" id="149040"/>
    <lineage>
        <taxon>Eukaryota</taxon>
        <taxon>Fungi</taxon>
        <taxon>Dikarya</taxon>
        <taxon>Ascomycota</taxon>
        <taxon>Pezizomycotina</taxon>
        <taxon>Leotiomycetes</taxon>
        <taxon>Helotiales</taxon>
        <taxon>Mollisiaceae</taxon>
        <taxon>Mollisia</taxon>
    </lineage>
</organism>
<dbReference type="EMBL" id="KQ947425">
    <property type="protein sequence ID" value="KUJ12005.1"/>
    <property type="molecule type" value="Genomic_DNA"/>
</dbReference>
<feature type="region of interest" description="Disordered" evidence="2">
    <location>
        <begin position="1"/>
        <end position="33"/>
    </location>
</feature>
<name>A0A194WVL2_MOLSC</name>
<dbReference type="Proteomes" id="UP000070700">
    <property type="component" value="Unassembled WGS sequence"/>
</dbReference>
<proteinExistence type="predicted"/>
<evidence type="ECO:0000256" key="2">
    <source>
        <dbReference type="SAM" id="MobiDB-lite"/>
    </source>
</evidence>
<keyword evidence="1" id="KW-0175">Coiled coil</keyword>
<dbReference type="OrthoDB" id="3563004at2759"/>
<dbReference type="RefSeq" id="XP_018066360.1">
    <property type="nucleotide sequence ID" value="XM_018213390.1"/>
</dbReference>
<evidence type="ECO:0000313" key="4">
    <source>
        <dbReference type="Proteomes" id="UP000070700"/>
    </source>
</evidence>
<evidence type="ECO:0000313" key="3">
    <source>
        <dbReference type="EMBL" id="KUJ12005.1"/>
    </source>
</evidence>
<dbReference type="KEGG" id="psco:LY89DRAFT_673798"/>
<gene>
    <name evidence="3" type="ORF">LY89DRAFT_673798</name>
</gene>
<dbReference type="GeneID" id="28823116"/>
<evidence type="ECO:0000256" key="1">
    <source>
        <dbReference type="SAM" id="Coils"/>
    </source>
</evidence>
<dbReference type="InParanoid" id="A0A194WVL2"/>